<evidence type="ECO:0000313" key="1">
    <source>
        <dbReference type="EMBL" id="MTH64775.1"/>
    </source>
</evidence>
<sequence>MRRLLSLLLLLALLLAGAWIGGETYAAAQLRQLSAAGLGFQAQSVAPLRNLHRIGIRLQDPQIQTTFGRIEAPQAVISVLPLNPMRARLQLPPTLALDLGQGPMPLDLTDPRIETRLQPLAGFAPRWAHLSSGPVALDGRPLASGLSVDARMAALDAKAPQDAAAAYDVTWRLDQFDPTAFPQLADMADGIGGAGPVMFQGKGRVWLDTAPTPAALAAIPAPMPNALRIDEAKLSIGRLTARVIGQIRPDDQGRATGALALYSRDATPMLEAAGDSGLIPKNAVRLAGAMIRSISAMPMPGEQTDGAPAAPGAMTYPRPEPGELRLPLIMADGRMSLGPIPLGPAPQLRP</sequence>
<gene>
    <name evidence="1" type="ORF">GL284_10890</name>
</gene>
<dbReference type="InterPro" id="IPR018666">
    <property type="entry name" value="DUF2125"/>
</dbReference>
<comment type="caution">
    <text evidence="1">The sequence shown here is derived from an EMBL/GenBank/DDBJ whole genome shotgun (WGS) entry which is preliminary data.</text>
</comment>
<dbReference type="Pfam" id="PF09898">
    <property type="entry name" value="DUF2125"/>
    <property type="match status" value="1"/>
</dbReference>
<name>A0A6L6IW92_9RHOB</name>
<dbReference type="AlphaFoldDB" id="A0A6L6IW92"/>
<protein>
    <submittedName>
        <fullName evidence="1">DUF2125 domain-containing protein</fullName>
    </submittedName>
</protein>
<organism evidence="1 2">
    <name type="scientific">Paracoccus shanxieyensis</name>
    <dbReference type="NCBI Taxonomy" id="2675752"/>
    <lineage>
        <taxon>Bacteria</taxon>
        <taxon>Pseudomonadati</taxon>
        <taxon>Pseudomonadota</taxon>
        <taxon>Alphaproteobacteria</taxon>
        <taxon>Rhodobacterales</taxon>
        <taxon>Paracoccaceae</taxon>
        <taxon>Paracoccus</taxon>
    </lineage>
</organism>
<evidence type="ECO:0000313" key="2">
    <source>
        <dbReference type="Proteomes" id="UP000478740"/>
    </source>
</evidence>
<dbReference type="RefSeq" id="WP_155044666.1">
    <property type="nucleotide sequence ID" value="NZ_WMIH01000009.1"/>
</dbReference>
<proteinExistence type="predicted"/>
<reference evidence="1 2" key="1">
    <citation type="submission" date="2019-11" db="EMBL/GenBank/DDBJ databases">
        <authorList>
            <person name="Dong K."/>
        </authorList>
    </citation>
    <scope>NUCLEOTIDE SEQUENCE [LARGE SCALE GENOMIC DNA]</scope>
    <source>
        <strain evidence="1 2">DK608</strain>
    </source>
</reference>
<accession>A0A6L6IW92</accession>
<dbReference type="EMBL" id="WMII01000009">
    <property type="protein sequence ID" value="MTH64775.1"/>
    <property type="molecule type" value="Genomic_DNA"/>
</dbReference>
<keyword evidence="2" id="KW-1185">Reference proteome</keyword>
<dbReference type="Proteomes" id="UP000478740">
    <property type="component" value="Unassembled WGS sequence"/>
</dbReference>